<accession>A0A9N9E251</accession>
<dbReference type="EMBL" id="CAJVPJ010005018">
    <property type="protein sequence ID" value="CAG8657843.1"/>
    <property type="molecule type" value="Genomic_DNA"/>
</dbReference>
<reference evidence="1" key="1">
    <citation type="submission" date="2021-06" db="EMBL/GenBank/DDBJ databases">
        <authorList>
            <person name="Kallberg Y."/>
            <person name="Tangrot J."/>
            <person name="Rosling A."/>
        </authorList>
    </citation>
    <scope>NUCLEOTIDE SEQUENCE</scope>
    <source>
        <strain evidence="1">IA702</strain>
    </source>
</reference>
<protein>
    <submittedName>
        <fullName evidence="1">348_t:CDS:1</fullName>
    </submittedName>
</protein>
<sequence>MSNGSVTPLSTGSTSSLEYEGTNMFIDITGVPDLPLIIHRYNNYLRVNDDTIGDIPFQYPPRHYQYIDGPNYFLVRSRHDGHLAAVLTAMQSEMSSVAIPRDGNQPELEPIWRSIDHLQQSPGTTASGSDICLSSACLSESNQYVEQFDGWENEWPYTIPRSHPPQPPRYNNCSSTTLLGKYLEHLAEHLKQVFEEEDIEQ</sequence>
<proteinExistence type="predicted"/>
<keyword evidence="2" id="KW-1185">Reference proteome</keyword>
<gene>
    <name evidence="1" type="ORF">POCULU_LOCUS10297</name>
</gene>
<dbReference type="AlphaFoldDB" id="A0A9N9E251"/>
<comment type="caution">
    <text evidence="1">The sequence shown here is derived from an EMBL/GenBank/DDBJ whole genome shotgun (WGS) entry which is preliminary data.</text>
</comment>
<evidence type="ECO:0000313" key="1">
    <source>
        <dbReference type="EMBL" id="CAG8657843.1"/>
    </source>
</evidence>
<dbReference type="Proteomes" id="UP000789572">
    <property type="component" value="Unassembled WGS sequence"/>
</dbReference>
<organism evidence="1 2">
    <name type="scientific">Paraglomus occultum</name>
    <dbReference type="NCBI Taxonomy" id="144539"/>
    <lineage>
        <taxon>Eukaryota</taxon>
        <taxon>Fungi</taxon>
        <taxon>Fungi incertae sedis</taxon>
        <taxon>Mucoromycota</taxon>
        <taxon>Glomeromycotina</taxon>
        <taxon>Glomeromycetes</taxon>
        <taxon>Paraglomerales</taxon>
        <taxon>Paraglomeraceae</taxon>
        <taxon>Paraglomus</taxon>
    </lineage>
</organism>
<evidence type="ECO:0000313" key="2">
    <source>
        <dbReference type="Proteomes" id="UP000789572"/>
    </source>
</evidence>
<name>A0A9N9E251_9GLOM</name>